<dbReference type="Pfam" id="PF01491">
    <property type="entry name" value="Frataxin_Cyay"/>
    <property type="match status" value="1"/>
</dbReference>
<name>A0A151J5T3_9HYME</name>
<dbReference type="SMART" id="SM01219">
    <property type="entry name" value="Frataxin_Cyay"/>
    <property type="match status" value="1"/>
</dbReference>
<comment type="similarity">
    <text evidence="2">Belongs to the frataxin family.</text>
</comment>
<keyword evidence="12" id="KW-0350">Heme biosynthesis</keyword>
<dbReference type="GO" id="GO:0005739">
    <property type="term" value="C:mitochondrion"/>
    <property type="evidence" value="ECO:0007669"/>
    <property type="project" value="UniProtKB-SubCell"/>
</dbReference>
<evidence type="ECO:0000256" key="4">
    <source>
        <dbReference type="ARBA" id="ARBA00022434"/>
    </source>
</evidence>
<dbReference type="SUPFAM" id="SSF55387">
    <property type="entry name" value="Frataxin/Nqo15-like"/>
    <property type="match status" value="1"/>
</dbReference>
<dbReference type="CDD" id="cd00503">
    <property type="entry name" value="Frataxin"/>
    <property type="match status" value="1"/>
</dbReference>
<evidence type="ECO:0000256" key="6">
    <source>
        <dbReference type="ARBA" id="ARBA00022496"/>
    </source>
</evidence>
<comment type="catalytic activity">
    <reaction evidence="13">
        <text>4 Fe(2+) + O2 + 4 H(+) = 4 Fe(3+) + 2 H2O</text>
        <dbReference type="Rhea" id="RHEA:11148"/>
        <dbReference type="ChEBI" id="CHEBI:15377"/>
        <dbReference type="ChEBI" id="CHEBI:15378"/>
        <dbReference type="ChEBI" id="CHEBI:15379"/>
        <dbReference type="ChEBI" id="CHEBI:29033"/>
        <dbReference type="ChEBI" id="CHEBI:29034"/>
        <dbReference type="EC" id="1.16.3.1"/>
    </reaction>
</comment>
<comment type="subcellular location">
    <subcellularLocation>
        <location evidence="1">Mitochondrion</location>
    </subcellularLocation>
</comment>
<dbReference type="PROSITE" id="PS01344">
    <property type="entry name" value="FRATAXIN_1"/>
    <property type="match status" value="1"/>
</dbReference>
<dbReference type="OrthoDB" id="1897642at2759"/>
<evidence type="ECO:0000256" key="11">
    <source>
        <dbReference type="ARBA" id="ARBA00023128"/>
    </source>
</evidence>
<dbReference type="EC" id="1.16.3.1" evidence="3"/>
<keyword evidence="11" id="KW-0496">Mitochondrion</keyword>
<dbReference type="NCBIfam" id="TIGR03422">
    <property type="entry name" value="mito_frataxin"/>
    <property type="match status" value="1"/>
</dbReference>
<evidence type="ECO:0000256" key="10">
    <source>
        <dbReference type="ARBA" id="ARBA00023065"/>
    </source>
</evidence>
<dbReference type="GO" id="GO:0034986">
    <property type="term" value="F:iron chaperone activity"/>
    <property type="evidence" value="ECO:0007669"/>
    <property type="project" value="TreeGrafter"/>
</dbReference>
<accession>A0A151J5T3</accession>
<dbReference type="KEGG" id="tcz:108762501"/>
<organism evidence="14 15">
    <name type="scientific">Trachymyrmex cornetzi</name>
    <dbReference type="NCBI Taxonomy" id="471704"/>
    <lineage>
        <taxon>Eukaryota</taxon>
        <taxon>Metazoa</taxon>
        <taxon>Ecdysozoa</taxon>
        <taxon>Arthropoda</taxon>
        <taxon>Hexapoda</taxon>
        <taxon>Insecta</taxon>
        <taxon>Pterygota</taxon>
        <taxon>Neoptera</taxon>
        <taxon>Endopterygota</taxon>
        <taxon>Hymenoptera</taxon>
        <taxon>Apocrita</taxon>
        <taxon>Aculeata</taxon>
        <taxon>Formicoidea</taxon>
        <taxon>Formicidae</taxon>
        <taxon>Myrmicinae</taxon>
        <taxon>Trachymyrmex</taxon>
    </lineage>
</organism>
<dbReference type="STRING" id="471704.A0A151J5T3"/>
<dbReference type="PROSITE" id="PS50810">
    <property type="entry name" value="FRATAXIN_2"/>
    <property type="match status" value="1"/>
</dbReference>
<dbReference type="InterPro" id="IPR002908">
    <property type="entry name" value="Frataxin/CyaY"/>
</dbReference>
<dbReference type="PANTHER" id="PTHR16821">
    <property type="entry name" value="FRATAXIN"/>
    <property type="match status" value="1"/>
</dbReference>
<keyword evidence="7" id="KW-0809">Transit peptide</keyword>
<dbReference type="GO" id="GO:0008198">
    <property type="term" value="F:ferrous iron binding"/>
    <property type="evidence" value="ECO:0007669"/>
    <property type="project" value="TreeGrafter"/>
</dbReference>
<evidence type="ECO:0000256" key="3">
    <source>
        <dbReference type="ARBA" id="ARBA00013107"/>
    </source>
</evidence>
<keyword evidence="6" id="KW-0410">Iron transport</keyword>
<dbReference type="PANTHER" id="PTHR16821:SF2">
    <property type="entry name" value="FRATAXIN, MITOCHONDRIAL"/>
    <property type="match status" value="1"/>
</dbReference>
<dbReference type="InterPro" id="IPR020895">
    <property type="entry name" value="Frataxin_CS"/>
</dbReference>
<evidence type="ECO:0000256" key="7">
    <source>
        <dbReference type="ARBA" id="ARBA00022946"/>
    </source>
</evidence>
<evidence type="ECO:0000313" key="14">
    <source>
        <dbReference type="EMBL" id="KYN18403.1"/>
    </source>
</evidence>
<proteinExistence type="inferred from homology"/>
<keyword evidence="15" id="KW-1185">Reference proteome</keyword>
<protein>
    <recommendedName>
        <fullName evidence="3">ferroxidase</fullName>
        <ecNumber evidence="3">1.16.3.1</ecNumber>
    </recommendedName>
</protein>
<dbReference type="FunFam" id="3.30.920.10:FF:000002">
    <property type="entry name" value="Frataxin, mitochondrial"/>
    <property type="match status" value="1"/>
</dbReference>
<dbReference type="GO" id="GO:0008199">
    <property type="term" value="F:ferric iron binding"/>
    <property type="evidence" value="ECO:0007669"/>
    <property type="project" value="InterPro"/>
</dbReference>
<keyword evidence="8" id="KW-0560">Oxidoreductase</keyword>
<dbReference type="GO" id="GO:0006826">
    <property type="term" value="P:iron ion transport"/>
    <property type="evidence" value="ECO:0007669"/>
    <property type="project" value="UniProtKB-KW"/>
</dbReference>
<evidence type="ECO:0000256" key="9">
    <source>
        <dbReference type="ARBA" id="ARBA00023004"/>
    </source>
</evidence>
<dbReference type="EMBL" id="KQ979970">
    <property type="protein sequence ID" value="KYN18403.1"/>
    <property type="molecule type" value="Genomic_DNA"/>
</dbReference>
<evidence type="ECO:0000256" key="2">
    <source>
        <dbReference type="ARBA" id="ARBA00008183"/>
    </source>
</evidence>
<dbReference type="GO" id="GO:0016226">
    <property type="term" value="P:iron-sulfur cluster assembly"/>
    <property type="evidence" value="ECO:0007669"/>
    <property type="project" value="InterPro"/>
</dbReference>
<keyword evidence="9" id="KW-0408">Iron</keyword>
<evidence type="ECO:0000256" key="13">
    <source>
        <dbReference type="ARBA" id="ARBA00047990"/>
    </source>
</evidence>
<sequence length="211" mass="24309">MLTVVTRSYIIPRLSCNLFLPRISIKKRTILQLNWPISYIAGYVNHNSIRLCFSKRNSRTLLQSSIKNFSTTTEHSTENELSSVQYEKVCDETLDSLTEYFEELVEAAVHLPDADVSYGDGVLTVKFGEPYGTYVINRQTPNKQIWLSSPKSGPKRYDFVNSQWIYKHDGKTLHELLNNEIPTIVKFEACFDKCSFSGREKQVVMDSSKKY</sequence>
<dbReference type="GO" id="GO:0006879">
    <property type="term" value="P:intracellular iron ion homeostasis"/>
    <property type="evidence" value="ECO:0007669"/>
    <property type="project" value="UniProtKB-KW"/>
</dbReference>
<evidence type="ECO:0000256" key="12">
    <source>
        <dbReference type="ARBA" id="ARBA00023133"/>
    </source>
</evidence>
<evidence type="ECO:0000256" key="8">
    <source>
        <dbReference type="ARBA" id="ARBA00023002"/>
    </source>
</evidence>
<dbReference type="PRINTS" id="PR00904">
    <property type="entry name" value="FRATAXIN"/>
</dbReference>
<dbReference type="InterPro" id="IPR017789">
    <property type="entry name" value="Frataxin"/>
</dbReference>
<dbReference type="GO" id="GO:0004322">
    <property type="term" value="F:ferroxidase activity"/>
    <property type="evidence" value="ECO:0007669"/>
    <property type="project" value="UniProtKB-EC"/>
</dbReference>
<evidence type="ECO:0000256" key="1">
    <source>
        <dbReference type="ARBA" id="ARBA00004173"/>
    </source>
</evidence>
<dbReference type="GO" id="GO:0051537">
    <property type="term" value="F:2 iron, 2 sulfur cluster binding"/>
    <property type="evidence" value="ECO:0007669"/>
    <property type="project" value="TreeGrafter"/>
</dbReference>
<reference evidence="14 15" key="1">
    <citation type="submission" date="2015-09" db="EMBL/GenBank/DDBJ databases">
        <title>Trachymyrmex cornetzi WGS genome.</title>
        <authorList>
            <person name="Nygaard S."/>
            <person name="Hu H."/>
            <person name="Boomsma J."/>
            <person name="Zhang G."/>
        </authorList>
    </citation>
    <scope>NUCLEOTIDE SEQUENCE [LARGE SCALE GENOMIC DNA]</scope>
    <source>
        <strain evidence="14">Tcor2-1</strain>
        <tissue evidence="14">Whole body</tissue>
    </source>
</reference>
<gene>
    <name evidence="14" type="ORF">ALC57_09278</name>
</gene>
<dbReference type="InterPro" id="IPR036524">
    <property type="entry name" value="Frataxin/CyaY_sf"/>
</dbReference>
<evidence type="ECO:0000256" key="5">
    <source>
        <dbReference type="ARBA" id="ARBA00022448"/>
    </source>
</evidence>
<evidence type="ECO:0000313" key="15">
    <source>
        <dbReference type="Proteomes" id="UP000078492"/>
    </source>
</evidence>
<keyword evidence="5" id="KW-0813">Transport</keyword>
<dbReference type="AlphaFoldDB" id="A0A151J5T3"/>
<keyword evidence="4" id="KW-0409">Iron storage</keyword>
<dbReference type="NCBIfam" id="TIGR03421">
    <property type="entry name" value="FeS_CyaY"/>
    <property type="match status" value="1"/>
</dbReference>
<keyword evidence="10" id="KW-0406">Ion transport</keyword>
<dbReference type="Proteomes" id="UP000078492">
    <property type="component" value="Unassembled WGS sequence"/>
</dbReference>
<dbReference type="Gene3D" id="3.30.920.10">
    <property type="entry name" value="Frataxin/CyaY"/>
    <property type="match status" value="1"/>
</dbReference>
<dbReference type="GO" id="GO:0006783">
    <property type="term" value="P:heme biosynthetic process"/>
    <property type="evidence" value="ECO:0007669"/>
    <property type="project" value="UniProtKB-KW"/>
</dbReference>